<gene>
    <name evidence="2" type="ORF">NCTC6180_01752</name>
    <name evidence="1" type="ORF">NCTC7023_00426</name>
</gene>
<evidence type="ECO:0000313" key="3">
    <source>
        <dbReference type="Proteomes" id="UP000255476"/>
    </source>
</evidence>
<name>A0A2X3SVB4_STRSZ</name>
<proteinExistence type="predicted"/>
<accession>A0A2X3SVB4</accession>
<evidence type="ECO:0000313" key="2">
    <source>
        <dbReference type="EMBL" id="VEF09120.1"/>
    </source>
</evidence>
<dbReference type="Proteomes" id="UP000269903">
    <property type="component" value="Chromosome"/>
</dbReference>
<evidence type="ECO:0000313" key="4">
    <source>
        <dbReference type="Proteomes" id="UP000269903"/>
    </source>
</evidence>
<reference evidence="1 3" key="1">
    <citation type="submission" date="2018-06" db="EMBL/GenBank/DDBJ databases">
        <authorList>
            <consortium name="Pathogen Informatics"/>
            <person name="Doyle S."/>
        </authorList>
    </citation>
    <scope>NUCLEOTIDE SEQUENCE [LARGE SCALE GENOMIC DNA]</scope>
    <source>
        <strain evidence="1 3">NCTC7023</strain>
    </source>
</reference>
<dbReference type="EMBL" id="LR134317">
    <property type="protein sequence ID" value="VEF09120.1"/>
    <property type="molecule type" value="Genomic_DNA"/>
</dbReference>
<evidence type="ECO:0000313" key="1">
    <source>
        <dbReference type="EMBL" id="SUO80592.1"/>
    </source>
</evidence>
<dbReference type="EMBL" id="UHHT01000001">
    <property type="protein sequence ID" value="SUO80592.1"/>
    <property type="molecule type" value="Genomic_DNA"/>
</dbReference>
<dbReference type="Proteomes" id="UP000255476">
    <property type="component" value="Unassembled WGS sequence"/>
</dbReference>
<dbReference type="STRING" id="1051072.SeseC_00150"/>
<reference evidence="2 4" key="2">
    <citation type="submission" date="2018-12" db="EMBL/GenBank/DDBJ databases">
        <authorList>
            <consortium name="Pathogen Informatics"/>
        </authorList>
    </citation>
    <scope>NUCLEOTIDE SEQUENCE [LARGE SCALE GENOMIC DNA]</scope>
    <source>
        <strain evidence="2 4">NCTC6180</strain>
    </source>
</reference>
<protein>
    <submittedName>
        <fullName evidence="2">Uncharacterized protein</fullName>
    </submittedName>
</protein>
<sequence length="31" mass="3516">MMISDSSYNELARQAYNIELSKAKSNDASMF</sequence>
<dbReference type="AlphaFoldDB" id="A0A2X3SVB4"/>
<organism evidence="2 4">
    <name type="scientific">Streptococcus equi subsp. zooepidemicus</name>
    <dbReference type="NCBI Taxonomy" id="40041"/>
    <lineage>
        <taxon>Bacteria</taxon>
        <taxon>Bacillati</taxon>
        <taxon>Bacillota</taxon>
        <taxon>Bacilli</taxon>
        <taxon>Lactobacillales</taxon>
        <taxon>Streptococcaceae</taxon>
        <taxon>Streptococcus</taxon>
    </lineage>
</organism>